<dbReference type="InterPro" id="IPR017438">
    <property type="entry name" value="ATP-NAD_kinase_N"/>
</dbReference>
<dbReference type="InterPro" id="IPR001206">
    <property type="entry name" value="Diacylglycerol_kinase_cat_dom"/>
</dbReference>
<keyword evidence="1" id="KW-1133">Transmembrane helix</keyword>
<dbReference type="Pfam" id="PF00781">
    <property type="entry name" value="DAGK_cat"/>
    <property type="match status" value="1"/>
</dbReference>
<evidence type="ECO:0000256" key="1">
    <source>
        <dbReference type="SAM" id="Phobius"/>
    </source>
</evidence>
<gene>
    <name evidence="3" type="ORF">GCM10025868_21660</name>
</gene>
<keyword evidence="4" id="KW-1185">Reference proteome</keyword>
<dbReference type="InterPro" id="IPR016064">
    <property type="entry name" value="NAD/diacylglycerol_kinase_sf"/>
</dbReference>
<name>A0ABQ6JJD4_9ACTN</name>
<protein>
    <recommendedName>
        <fullName evidence="2">DAGKc domain-containing protein</fullName>
    </recommendedName>
</protein>
<dbReference type="Proteomes" id="UP001157017">
    <property type="component" value="Unassembled WGS sequence"/>
</dbReference>
<dbReference type="Gene3D" id="3.40.50.10330">
    <property type="entry name" value="Probable inorganic polyphosphate/atp-NAD kinase, domain 1"/>
    <property type="match status" value="1"/>
</dbReference>
<proteinExistence type="predicted"/>
<evidence type="ECO:0000313" key="4">
    <source>
        <dbReference type="Proteomes" id="UP001157017"/>
    </source>
</evidence>
<organism evidence="3 4">
    <name type="scientific">Angustibacter aerolatus</name>
    <dbReference type="NCBI Taxonomy" id="1162965"/>
    <lineage>
        <taxon>Bacteria</taxon>
        <taxon>Bacillati</taxon>
        <taxon>Actinomycetota</taxon>
        <taxon>Actinomycetes</taxon>
        <taxon>Kineosporiales</taxon>
        <taxon>Kineosporiaceae</taxon>
    </lineage>
</organism>
<keyword evidence="1" id="KW-0812">Transmembrane</keyword>
<feature type="transmembrane region" description="Helical" evidence="1">
    <location>
        <begin position="6"/>
        <end position="27"/>
    </location>
</feature>
<reference evidence="4" key="1">
    <citation type="journal article" date="2019" name="Int. J. Syst. Evol. Microbiol.">
        <title>The Global Catalogue of Microorganisms (GCM) 10K type strain sequencing project: providing services to taxonomists for standard genome sequencing and annotation.</title>
        <authorList>
            <consortium name="The Broad Institute Genomics Platform"/>
            <consortium name="The Broad Institute Genome Sequencing Center for Infectious Disease"/>
            <person name="Wu L."/>
            <person name="Ma J."/>
        </authorList>
    </citation>
    <scope>NUCLEOTIDE SEQUENCE [LARGE SCALE GENOMIC DNA]</scope>
    <source>
        <strain evidence="4">NBRC 108730</strain>
    </source>
</reference>
<dbReference type="EMBL" id="BSUZ01000001">
    <property type="protein sequence ID" value="GMA86916.1"/>
    <property type="molecule type" value="Genomic_DNA"/>
</dbReference>
<evidence type="ECO:0000259" key="2">
    <source>
        <dbReference type="PROSITE" id="PS50146"/>
    </source>
</evidence>
<dbReference type="SUPFAM" id="SSF111331">
    <property type="entry name" value="NAD kinase/diacylglycerol kinase-like"/>
    <property type="match status" value="1"/>
</dbReference>
<accession>A0ABQ6JJD4</accession>
<sequence length="160" mass="16624">MTRAAAVWVAVAVAVLVLLVVGGALVARRRRHAPLPAPEPVVPPSVAPQAAIIVNPTKFPDVERVRHQVIEACHAAGWADPLWLETTADDTGHGQAKQALEAGVAVVCALGGDGTVREVAEVLAHTDTPMGLLPAGTGNLLARTLEPAADRPRRAGSRSR</sequence>
<comment type="caution">
    <text evidence="3">The sequence shown here is derived from an EMBL/GenBank/DDBJ whole genome shotgun (WGS) entry which is preliminary data.</text>
</comment>
<feature type="domain" description="DAGKc" evidence="2">
    <location>
        <begin position="45"/>
        <end position="160"/>
    </location>
</feature>
<dbReference type="PROSITE" id="PS50146">
    <property type="entry name" value="DAGK"/>
    <property type="match status" value="1"/>
</dbReference>
<evidence type="ECO:0000313" key="3">
    <source>
        <dbReference type="EMBL" id="GMA86916.1"/>
    </source>
</evidence>
<keyword evidence="1" id="KW-0472">Membrane</keyword>